<dbReference type="Proteomes" id="UP000001918">
    <property type="component" value="Chromosome"/>
</dbReference>
<protein>
    <recommendedName>
        <fullName evidence="1">non-specific serine/threonine protein kinase</fullName>
        <ecNumber evidence="1">2.7.11.1</ecNumber>
    </recommendedName>
</protein>
<evidence type="ECO:0000256" key="2">
    <source>
        <dbReference type="ARBA" id="ARBA00022527"/>
    </source>
</evidence>
<dbReference type="InterPro" id="IPR017441">
    <property type="entry name" value="Protein_kinase_ATP_BS"/>
</dbReference>
<comment type="catalytic activity">
    <reaction evidence="7">
        <text>L-threonyl-[protein] + ATP = O-phospho-L-threonyl-[protein] + ADP + H(+)</text>
        <dbReference type="Rhea" id="RHEA:46608"/>
        <dbReference type="Rhea" id="RHEA-COMP:11060"/>
        <dbReference type="Rhea" id="RHEA-COMP:11605"/>
        <dbReference type="ChEBI" id="CHEBI:15378"/>
        <dbReference type="ChEBI" id="CHEBI:30013"/>
        <dbReference type="ChEBI" id="CHEBI:30616"/>
        <dbReference type="ChEBI" id="CHEBI:61977"/>
        <dbReference type="ChEBI" id="CHEBI:456216"/>
        <dbReference type="EC" id="2.7.11.1"/>
    </reaction>
</comment>
<dbReference type="PANTHER" id="PTHR43289:SF6">
    <property type="entry name" value="SERINE_THREONINE-PROTEIN KINASE NEKL-3"/>
    <property type="match status" value="1"/>
</dbReference>
<evidence type="ECO:0000256" key="9">
    <source>
        <dbReference type="PROSITE-ProRule" id="PRU10141"/>
    </source>
</evidence>
<dbReference type="AlphaFoldDB" id="D1A4S0"/>
<dbReference type="InterPro" id="IPR000719">
    <property type="entry name" value="Prot_kinase_dom"/>
</dbReference>
<evidence type="ECO:0000256" key="3">
    <source>
        <dbReference type="ARBA" id="ARBA00022679"/>
    </source>
</evidence>
<evidence type="ECO:0000256" key="8">
    <source>
        <dbReference type="ARBA" id="ARBA00048679"/>
    </source>
</evidence>
<dbReference type="KEGG" id="tcu:Tcur_2528"/>
<evidence type="ECO:0000256" key="1">
    <source>
        <dbReference type="ARBA" id="ARBA00012513"/>
    </source>
</evidence>
<dbReference type="OrthoDB" id="9762169at2"/>
<dbReference type="CDD" id="cd14014">
    <property type="entry name" value="STKc_PknB_like"/>
    <property type="match status" value="1"/>
</dbReference>
<evidence type="ECO:0000256" key="10">
    <source>
        <dbReference type="SAM" id="MobiDB-lite"/>
    </source>
</evidence>
<keyword evidence="3" id="KW-0808">Transferase</keyword>
<dbReference type="EC" id="2.7.11.1" evidence="1"/>
<name>D1A4S0_THECD</name>
<feature type="compositionally biased region" description="Low complexity" evidence="10">
    <location>
        <begin position="221"/>
        <end position="256"/>
    </location>
</feature>
<evidence type="ECO:0000256" key="7">
    <source>
        <dbReference type="ARBA" id="ARBA00047899"/>
    </source>
</evidence>
<reference evidence="12 13" key="1">
    <citation type="journal article" date="2011" name="Stand. Genomic Sci.">
        <title>Complete genome sequence of Thermomonospora curvata type strain (B9).</title>
        <authorList>
            <person name="Chertkov O."/>
            <person name="Sikorski J."/>
            <person name="Nolan M."/>
            <person name="Lapidus A."/>
            <person name="Lucas S."/>
            <person name="Del Rio T.G."/>
            <person name="Tice H."/>
            <person name="Cheng J.F."/>
            <person name="Goodwin L."/>
            <person name="Pitluck S."/>
            <person name="Liolios K."/>
            <person name="Ivanova N."/>
            <person name="Mavromatis K."/>
            <person name="Mikhailova N."/>
            <person name="Ovchinnikova G."/>
            <person name="Pati A."/>
            <person name="Chen A."/>
            <person name="Palaniappan K."/>
            <person name="Djao O.D."/>
            <person name="Land M."/>
            <person name="Hauser L."/>
            <person name="Chang Y.J."/>
            <person name="Jeffries C.D."/>
            <person name="Brettin T."/>
            <person name="Han C."/>
            <person name="Detter J.C."/>
            <person name="Rohde M."/>
            <person name="Goker M."/>
            <person name="Woyke T."/>
            <person name="Bristow J."/>
            <person name="Eisen J.A."/>
            <person name="Markowitz V."/>
            <person name="Hugenholtz P."/>
            <person name="Klenk H.P."/>
            <person name="Kyrpides N.C."/>
        </authorList>
    </citation>
    <scope>NUCLEOTIDE SEQUENCE [LARGE SCALE GENOMIC DNA]</scope>
    <source>
        <strain evidence="13">ATCC 19995 / DSM 43183 / JCM 3096 / KCTC 9072 / NBRC 15933 / NCIMB 10081 / Henssen B9</strain>
    </source>
</reference>
<evidence type="ECO:0000313" key="13">
    <source>
        <dbReference type="Proteomes" id="UP000001918"/>
    </source>
</evidence>
<feature type="binding site" evidence="9">
    <location>
        <position position="41"/>
    </location>
    <ligand>
        <name>ATP</name>
        <dbReference type="ChEBI" id="CHEBI:30616"/>
    </ligand>
</feature>
<feature type="region of interest" description="Disordered" evidence="10">
    <location>
        <begin position="200"/>
        <end position="266"/>
    </location>
</feature>
<dbReference type="GO" id="GO:0004674">
    <property type="term" value="F:protein serine/threonine kinase activity"/>
    <property type="evidence" value="ECO:0007669"/>
    <property type="project" value="UniProtKB-KW"/>
</dbReference>
<feature type="domain" description="Protein kinase" evidence="11">
    <location>
        <begin position="12"/>
        <end position="266"/>
    </location>
</feature>
<keyword evidence="13" id="KW-1185">Reference proteome</keyword>
<proteinExistence type="predicted"/>
<evidence type="ECO:0000259" key="11">
    <source>
        <dbReference type="PROSITE" id="PS50011"/>
    </source>
</evidence>
<dbReference type="eggNOG" id="COG0515">
    <property type="taxonomic scope" value="Bacteria"/>
</dbReference>
<evidence type="ECO:0000313" key="12">
    <source>
        <dbReference type="EMBL" id="ACY98089.1"/>
    </source>
</evidence>
<dbReference type="SUPFAM" id="SSF56112">
    <property type="entry name" value="Protein kinase-like (PK-like)"/>
    <property type="match status" value="1"/>
</dbReference>
<dbReference type="Pfam" id="PF00069">
    <property type="entry name" value="Pkinase"/>
    <property type="match status" value="1"/>
</dbReference>
<organism evidence="12 13">
    <name type="scientific">Thermomonospora curvata (strain ATCC 19995 / DSM 43183 / JCM 3096 / KCTC 9072 / NBRC 15933 / NCIMB 10081 / Henssen B9)</name>
    <dbReference type="NCBI Taxonomy" id="471852"/>
    <lineage>
        <taxon>Bacteria</taxon>
        <taxon>Bacillati</taxon>
        <taxon>Actinomycetota</taxon>
        <taxon>Actinomycetes</taxon>
        <taxon>Streptosporangiales</taxon>
        <taxon>Thermomonosporaceae</taxon>
        <taxon>Thermomonospora</taxon>
    </lineage>
</organism>
<gene>
    <name evidence="12" type="ordered locus">Tcur_2528</name>
</gene>
<dbReference type="EMBL" id="CP001738">
    <property type="protein sequence ID" value="ACY98089.1"/>
    <property type="molecule type" value="Genomic_DNA"/>
</dbReference>
<sequence length="266" mass="28419">MVGPGTLLGGRYRLEKGLGRGGMGEVWSAFDQGLDRQVAVKILLAELTGDPALIARLRREAKAAAALQHPGITVVHDLGEHDGHPYFVMELLEGTTFSALLTAHPEGLPVARATHLMAQVADALDHAHRKGVVHRDIKPANLMELAEGGVKICDFGISRYADATTQLTATGGFLGTPAYMAPEQYEGKEADPHRPVRLRLHPARPADRRPSLLRLVHGRPDAPASDRAPAAPERAAPGRAGRTGRAGVTAASQGPRRPSRHRRPGP</sequence>
<dbReference type="SMART" id="SM00220">
    <property type="entry name" value="S_TKc"/>
    <property type="match status" value="1"/>
</dbReference>
<evidence type="ECO:0000256" key="6">
    <source>
        <dbReference type="ARBA" id="ARBA00022840"/>
    </source>
</evidence>
<dbReference type="PANTHER" id="PTHR43289">
    <property type="entry name" value="MITOGEN-ACTIVATED PROTEIN KINASE KINASE KINASE 20-RELATED"/>
    <property type="match status" value="1"/>
</dbReference>
<keyword evidence="4 9" id="KW-0547">Nucleotide-binding</keyword>
<dbReference type="STRING" id="471852.Tcur_2528"/>
<dbReference type="Gene3D" id="1.10.510.10">
    <property type="entry name" value="Transferase(Phosphotransferase) domain 1"/>
    <property type="match status" value="1"/>
</dbReference>
<dbReference type="FunFam" id="3.30.200.20:FF:000035">
    <property type="entry name" value="Serine/threonine protein kinase Stk1"/>
    <property type="match status" value="1"/>
</dbReference>
<accession>D1A4S0</accession>
<keyword evidence="6 9" id="KW-0067">ATP-binding</keyword>
<keyword evidence="2 12" id="KW-0723">Serine/threonine-protein kinase</keyword>
<dbReference type="RefSeq" id="WP_012852873.1">
    <property type="nucleotide sequence ID" value="NC_013510.1"/>
</dbReference>
<keyword evidence="5 12" id="KW-0418">Kinase</keyword>
<dbReference type="InterPro" id="IPR011009">
    <property type="entry name" value="Kinase-like_dom_sf"/>
</dbReference>
<evidence type="ECO:0000256" key="4">
    <source>
        <dbReference type="ARBA" id="ARBA00022741"/>
    </source>
</evidence>
<dbReference type="HOGENOM" id="CLU_1045580_0_0_11"/>
<comment type="catalytic activity">
    <reaction evidence="8">
        <text>L-seryl-[protein] + ATP = O-phospho-L-seryl-[protein] + ADP + H(+)</text>
        <dbReference type="Rhea" id="RHEA:17989"/>
        <dbReference type="Rhea" id="RHEA-COMP:9863"/>
        <dbReference type="Rhea" id="RHEA-COMP:11604"/>
        <dbReference type="ChEBI" id="CHEBI:15378"/>
        <dbReference type="ChEBI" id="CHEBI:29999"/>
        <dbReference type="ChEBI" id="CHEBI:30616"/>
        <dbReference type="ChEBI" id="CHEBI:83421"/>
        <dbReference type="ChEBI" id="CHEBI:456216"/>
        <dbReference type="EC" id="2.7.11.1"/>
    </reaction>
</comment>
<evidence type="ECO:0000256" key="5">
    <source>
        <dbReference type="ARBA" id="ARBA00022777"/>
    </source>
</evidence>
<dbReference type="Gene3D" id="3.30.200.20">
    <property type="entry name" value="Phosphorylase Kinase, domain 1"/>
    <property type="match status" value="1"/>
</dbReference>
<dbReference type="GO" id="GO:0005524">
    <property type="term" value="F:ATP binding"/>
    <property type="evidence" value="ECO:0007669"/>
    <property type="project" value="UniProtKB-UniRule"/>
</dbReference>
<dbReference type="PROSITE" id="PS50011">
    <property type="entry name" value="PROTEIN_KINASE_DOM"/>
    <property type="match status" value="1"/>
</dbReference>
<feature type="compositionally biased region" description="Basic residues" evidence="10">
    <location>
        <begin position="257"/>
        <end position="266"/>
    </location>
</feature>
<dbReference type="PROSITE" id="PS00107">
    <property type="entry name" value="PROTEIN_KINASE_ATP"/>
    <property type="match status" value="1"/>
</dbReference>